<dbReference type="OrthoDB" id="663485at2"/>
<organism evidence="1 2">
    <name type="scientific">Adhaeribacter arboris</name>
    <dbReference type="NCBI Taxonomy" id="2072846"/>
    <lineage>
        <taxon>Bacteria</taxon>
        <taxon>Pseudomonadati</taxon>
        <taxon>Bacteroidota</taxon>
        <taxon>Cytophagia</taxon>
        <taxon>Cytophagales</taxon>
        <taxon>Hymenobacteraceae</taxon>
        <taxon>Adhaeribacter</taxon>
    </lineage>
</organism>
<dbReference type="NCBIfam" id="TIGR04183">
    <property type="entry name" value="Por_Secre_tail"/>
    <property type="match status" value="1"/>
</dbReference>
<proteinExistence type="predicted"/>
<protein>
    <recommendedName>
        <fullName evidence="3">Secretion system C-terminal sorting domain-containing protein</fullName>
    </recommendedName>
</protein>
<dbReference type="EMBL" id="PYFT01000001">
    <property type="protein sequence ID" value="PSR55355.1"/>
    <property type="molecule type" value="Genomic_DNA"/>
</dbReference>
<dbReference type="Proteomes" id="UP000240357">
    <property type="component" value="Unassembled WGS sequence"/>
</dbReference>
<keyword evidence="2" id="KW-1185">Reference proteome</keyword>
<gene>
    <name evidence="1" type="ORF">AHMF7605_18500</name>
</gene>
<sequence>MKYANKKLPTILFKPGKLLFLLLLVISTNRIWANSVEKTGKLAVPFSTVTANPSSLSFDTVVGVGTVSSSKEVTITISGVSSTAKTTIIASNNYNFGQLPAEDPIFNILTITGNATVKLRVRFSGADVAGTYNGLLTISGNEITTKTVPLSTTLVVKPTFNPAFLLFNTVERALSDVQEFTFEVKDVPLGSQTFVTAPDGYALMVSPTGVKGSVFTVTGNGSFKVLVQFLGSPTAGAFSSQLSITGSAVVLQTVPLTAKVTPNPSFFPSSLSFLSVAGQPSGLHELSMSVSNLSAGTQTIIQAPDGFSLFSSPNATATQKLNFTGNGTFKFFVQFDGGEILLDFVTKLTVTNIEFGTRIVLLKPDIIAKLTPVINPATLSGFTAVQGGALSAIQSFDVSVTGLPAQGAQPITITAPKGYLVSSSGVTGSFFNSFILTVSNGSIKSKVFVALSSNNPVGPISGNVTITGSQINTKNVPVSGTITAKPQPTLTVDKTSLSGFTTFTNKASTTQSYNLKAANLATGVTATVIAPTGFEVSLSNTSGSVFFNQLTVAQAAGNINVTVFVRLKSQAATGTKTGSIQNSVVGLSKSVAVSGIVTVSPTLSVTPPSLTGFNTVKDQASASKTYTFLAANLAAGVTATVSAPVNYEVRLQNTGSFASSLTLTQNSTGAINRVVEVRLKATGLTGTVTGTIQNAVAGITKNVSVSGTVAAPTLSLSSTLLTGFSTVPNQPSPTKPYTFSASNLATGVTATVTAPAGYELSLSGTTTFASSLTLAPTNGAISKIILVRLKAQTATGTKSGNITHTVAGLSKTVAVSGNVKAAAFTATIGAESKNEKEVAPRLVKAFPNPFHSQFFVEFEAPGNQFVHFRLLDLSGNQLFKKEVVSTGGIQRIKLPVGPQRKGIYLLEVVTESARQTIKLINQ</sequence>
<name>A0A2T2YIN5_9BACT</name>
<evidence type="ECO:0000313" key="1">
    <source>
        <dbReference type="EMBL" id="PSR55355.1"/>
    </source>
</evidence>
<reference evidence="1 2" key="1">
    <citation type="submission" date="2018-03" db="EMBL/GenBank/DDBJ databases">
        <title>Adhaeribacter sp. HMF7605 Genome sequencing and assembly.</title>
        <authorList>
            <person name="Kang H."/>
            <person name="Kang J."/>
            <person name="Cha I."/>
            <person name="Kim H."/>
            <person name="Joh K."/>
        </authorList>
    </citation>
    <scope>NUCLEOTIDE SEQUENCE [LARGE SCALE GENOMIC DNA]</scope>
    <source>
        <strain evidence="1 2">HMF7605</strain>
    </source>
</reference>
<evidence type="ECO:0000313" key="2">
    <source>
        <dbReference type="Proteomes" id="UP000240357"/>
    </source>
</evidence>
<dbReference type="InterPro" id="IPR026444">
    <property type="entry name" value="Secre_tail"/>
</dbReference>
<comment type="caution">
    <text evidence="1">The sequence shown here is derived from an EMBL/GenBank/DDBJ whole genome shotgun (WGS) entry which is preliminary data.</text>
</comment>
<accession>A0A2T2YIN5</accession>
<evidence type="ECO:0008006" key="3">
    <source>
        <dbReference type="Google" id="ProtNLM"/>
    </source>
</evidence>
<dbReference type="AlphaFoldDB" id="A0A2T2YIN5"/>
<dbReference type="RefSeq" id="WP_106931534.1">
    <property type="nucleotide sequence ID" value="NZ_PYFT01000001.1"/>
</dbReference>